<organism evidence="2 3">
    <name type="scientific">Longispora fulva</name>
    <dbReference type="NCBI Taxonomy" id="619741"/>
    <lineage>
        <taxon>Bacteria</taxon>
        <taxon>Bacillati</taxon>
        <taxon>Actinomycetota</taxon>
        <taxon>Actinomycetes</taxon>
        <taxon>Micromonosporales</taxon>
        <taxon>Micromonosporaceae</taxon>
        <taxon>Longispora</taxon>
    </lineage>
</organism>
<dbReference type="InterPro" id="IPR000182">
    <property type="entry name" value="GNAT_dom"/>
</dbReference>
<dbReference type="AlphaFoldDB" id="A0A8J7G955"/>
<comment type="caution">
    <text evidence="2">The sequence shown here is derived from an EMBL/GenBank/DDBJ whole genome shotgun (WGS) entry which is preliminary data.</text>
</comment>
<name>A0A8J7G955_9ACTN</name>
<gene>
    <name evidence="2" type="ORF">IW245_002217</name>
</gene>
<dbReference type="GO" id="GO:0016747">
    <property type="term" value="F:acyltransferase activity, transferring groups other than amino-acyl groups"/>
    <property type="evidence" value="ECO:0007669"/>
    <property type="project" value="InterPro"/>
</dbReference>
<dbReference type="CDD" id="cd04301">
    <property type="entry name" value="NAT_SF"/>
    <property type="match status" value="1"/>
</dbReference>
<dbReference type="Pfam" id="PF00583">
    <property type="entry name" value="Acetyltransf_1"/>
    <property type="match status" value="1"/>
</dbReference>
<dbReference type="SUPFAM" id="SSF55729">
    <property type="entry name" value="Acyl-CoA N-acyltransferases (Nat)"/>
    <property type="match status" value="1"/>
</dbReference>
<dbReference type="Proteomes" id="UP000622552">
    <property type="component" value="Unassembled WGS sequence"/>
</dbReference>
<proteinExistence type="predicted"/>
<dbReference type="InterPro" id="IPR016181">
    <property type="entry name" value="Acyl_CoA_acyltransferase"/>
</dbReference>
<accession>A0A8J7G955</accession>
<feature type="domain" description="N-acetyltransferase" evidence="1">
    <location>
        <begin position="16"/>
        <end position="210"/>
    </location>
</feature>
<dbReference type="EMBL" id="JADOUF010000001">
    <property type="protein sequence ID" value="MBG6136023.1"/>
    <property type="molecule type" value="Genomic_DNA"/>
</dbReference>
<dbReference type="InterPro" id="IPR052523">
    <property type="entry name" value="Trichothecene_AcTrans"/>
</dbReference>
<dbReference type="PANTHER" id="PTHR42791">
    <property type="entry name" value="GNAT FAMILY ACETYLTRANSFERASE"/>
    <property type="match status" value="1"/>
</dbReference>
<dbReference type="RefSeq" id="WP_197003065.1">
    <property type="nucleotide sequence ID" value="NZ_BONS01000001.1"/>
</dbReference>
<dbReference type="Gene3D" id="3.40.630.30">
    <property type="match status" value="1"/>
</dbReference>
<keyword evidence="3" id="KW-1185">Reference proteome</keyword>
<evidence type="ECO:0000313" key="3">
    <source>
        <dbReference type="Proteomes" id="UP000622552"/>
    </source>
</evidence>
<evidence type="ECO:0000313" key="2">
    <source>
        <dbReference type="EMBL" id="MBG6136023.1"/>
    </source>
</evidence>
<sequence>MTTEHALTTHSIEADVEIVRAAAGDLDDVTRIITTAFAPIAVCRWLVPDDTSRERVLRDFFGILTRHAAEHGYTHIATRVGAPIAAAVWFPRTAPLPDIPDYPARLAAATGAHLPRFHTLDERFEEHHPTDPHDHLALLGVMPAWQGKGIGSLLLRHAHTRLDQVAAPAYLEACDENSQRLYARNGYLDLGDPIDLPDGPPIFPMWRPGRP</sequence>
<dbReference type="PROSITE" id="PS51186">
    <property type="entry name" value="GNAT"/>
    <property type="match status" value="1"/>
</dbReference>
<evidence type="ECO:0000259" key="1">
    <source>
        <dbReference type="PROSITE" id="PS51186"/>
    </source>
</evidence>
<reference evidence="2" key="1">
    <citation type="submission" date="2020-11" db="EMBL/GenBank/DDBJ databases">
        <title>Sequencing the genomes of 1000 actinobacteria strains.</title>
        <authorList>
            <person name="Klenk H.-P."/>
        </authorList>
    </citation>
    <scope>NUCLEOTIDE SEQUENCE</scope>
    <source>
        <strain evidence="2">DSM 45356</strain>
    </source>
</reference>
<protein>
    <submittedName>
        <fullName evidence="2">GNAT superfamily N-acetyltransferase</fullName>
    </submittedName>
</protein>
<dbReference type="PANTHER" id="PTHR42791:SF1">
    <property type="entry name" value="N-ACETYLTRANSFERASE DOMAIN-CONTAINING PROTEIN"/>
    <property type="match status" value="1"/>
</dbReference>